<protein>
    <recommendedName>
        <fullName evidence="3">Cytochrome bc1 complex cytochrome b subunit</fullName>
        <ecNumber evidence="2">7.1.1.8</ecNumber>
    </recommendedName>
    <alternativeName>
        <fullName evidence="5">Cytochrome bc1 reductase complex subunit QcrB</fullName>
    </alternativeName>
</protein>
<accession>A0ABW3FRU2</accession>
<evidence type="ECO:0000256" key="6">
    <source>
        <dbReference type="SAM" id="MobiDB-lite"/>
    </source>
</evidence>
<keyword evidence="7" id="KW-0812">Transmembrane</keyword>
<dbReference type="EC" id="7.1.1.8" evidence="2"/>
<gene>
    <name evidence="9" type="ORF">ACFQ16_11535</name>
</gene>
<keyword evidence="7" id="KW-0472">Membrane</keyword>
<feature type="transmembrane region" description="Helical" evidence="7">
    <location>
        <begin position="54"/>
        <end position="73"/>
    </location>
</feature>
<dbReference type="PROSITE" id="PS51002">
    <property type="entry name" value="CYTB_NTER"/>
    <property type="match status" value="1"/>
</dbReference>
<feature type="transmembrane region" description="Helical" evidence="7">
    <location>
        <begin position="216"/>
        <end position="240"/>
    </location>
</feature>
<name>A0ABW3FRU2_9PSEU</name>
<dbReference type="InterPro" id="IPR027387">
    <property type="entry name" value="Cytb/b6-like_sf"/>
</dbReference>
<dbReference type="InterPro" id="IPR005797">
    <property type="entry name" value="Cyt_b/b6_N"/>
</dbReference>
<feature type="transmembrane region" description="Helical" evidence="7">
    <location>
        <begin position="119"/>
        <end position="138"/>
    </location>
</feature>
<feature type="transmembrane region" description="Helical" evidence="7">
    <location>
        <begin position="333"/>
        <end position="356"/>
    </location>
</feature>
<keyword evidence="10" id="KW-1185">Reference proteome</keyword>
<evidence type="ECO:0000256" key="2">
    <source>
        <dbReference type="ARBA" id="ARBA00012951"/>
    </source>
</evidence>
<feature type="compositionally biased region" description="Basic and acidic residues" evidence="6">
    <location>
        <begin position="522"/>
        <end position="555"/>
    </location>
</feature>
<dbReference type="InterPro" id="IPR016174">
    <property type="entry name" value="Di-haem_cyt_TM"/>
</dbReference>
<dbReference type="InterPro" id="IPR036150">
    <property type="entry name" value="Cyt_b/b6_C_sf"/>
</dbReference>
<evidence type="ECO:0000313" key="9">
    <source>
        <dbReference type="EMBL" id="MFD0920373.1"/>
    </source>
</evidence>
<dbReference type="SUPFAM" id="SSF81648">
    <property type="entry name" value="a domain/subunit of cytochrome bc1 complex (Ubiquinol-cytochrome c reductase)"/>
    <property type="match status" value="1"/>
</dbReference>
<feature type="transmembrane region" description="Helical" evidence="7">
    <location>
        <begin position="415"/>
        <end position="434"/>
    </location>
</feature>
<comment type="catalytic activity">
    <reaction evidence="4">
        <text>a quinol + 2 Fe(III)-[cytochrome c](out) = a quinone + 2 Fe(II)-[cytochrome c](out) + 2 H(+)(out)</text>
        <dbReference type="Rhea" id="RHEA:11484"/>
        <dbReference type="Rhea" id="RHEA-COMP:10350"/>
        <dbReference type="Rhea" id="RHEA-COMP:14399"/>
        <dbReference type="ChEBI" id="CHEBI:15378"/>
        <dbReference type="ChEBI" id="CHEBI:24646"/>
        <dbReference type="ChEBI" id="CHEBI:29033"/>
        <dbReference type="ChEBI" id="CHEBI:29034"/>
        <dbReference type="ChEBI" id="CHEBI:132124"/>
        <dbReference type="EC" id="7.1.1.8"/>
    </reaction>
</comment>
<feature type="domain" description="Cytochrome b/b6 N-terminal region profile" evidence="8">
    <location>
        <begin position="21"/>
        <end position="247"/>
    </location>
</feature>
<dbReference type="Pfam" id="PF13631">
    <property type="entry name" value="Cytochrom_B_N_2"/>
    <property type="match status" value="1"/>
</dbReference>
<dbReference type="PANTHER" id="PTHR19271:SF16">
    <property type="entry name" value="CYTOCHROME B"/>
    <property type="match status" value="1"/>
</dbReference>
<feature type="transmembrane region" description="Helical" evidence="7">
    <location>
        <begin position="261"/>
        <end position="287"/>
    </location>
</feature>
<evidence type="ECO:0000256" key="1">
    <source>
        <dbReference type="ARBA" id="ARBA00001971"/>
    </source>
</evidence>
<sequence>MSRLTQPTRSNGTLFRRLSQQAHELDLRFQAASGLRRQLNKVFPSNWGFLLGEIALYSFVILIVTGVYLAYFFDPSMTEVTYHGSFTNLRGVQMSRALESTLDISFDVRGGLFARQLHHWAALIFMCAIVVHMFRIFFTGAFRRPREVNWTIGILLFICGMFEGFIGYSLPDDLLSGTGLRIASGILLSVPVVGTWLHWILFGGMFPGTVIIPRFYLFHVFVLPALIAALVAVHLAIVWYQKHTQYPGAGRTERNVEGVRIMPSFAVKSSGLFFVVTGVLAIMSGVFQINSIWNFGPYIPGKISAGSQPDWYMMWPDGMGRLWPPWEVYLGPYTIPAAFFPFVLGMGLVFTLALLYPMLERKLSGDEAHHNLLQRPRDCPVRSGLGAMAIAFFLVVLLSGMNDIIAFVFNLSLNMTTWAGRLGVLLAPPIAYYVTYRVCLGLQRADREVLEHGVETGIVRRLPHGEFIEVHQPLGPVDEHGHAEPLSYQGAPVPKKMNKLGAGGRPVPGSLLIPDPATETDALDRAREQQAEHAGEAPETAVERAARGAQQGREE</sequence>
<dbReference type="SUPFAM" id="SSF81342">
    <property type="entry name" value="Transmembrane di-heme cytochromes"/>
    <property type="match status" value="1"/>
</dbReference>
<evidence type="ECO:0000313" key="10">
    <source>
        <dbReference type="Proteomes" id="UP001597018"/>
    </source>
</evidence>
<feature type="transmembrane region" description="Helical" evidence="7">
    <location>
        <begin position="150"/>
        <end position="170"/>
    </location>
</feature>
<keyword evidence="7" id="KW-1133">Transmembrane helix</keyword>
<reference evidence="10" key="1">
    <citation type="journal article" date="2019" name="Int. J. Syst. Evol. Microbiol.">
        <title>The Global Catalogue of Microorganisms (GCM) 10K type strain sequencing project: providing services to taxonomists for standard genome sequencing and annotation.</title>
        <authorList>
            <consortium name="The Broad Institute Genomics Platform"/>
            <consortium name="The Broad Institute Genome Sequencing Center for Infectious Disease"/>
            <person name="Wu L."/>
            <person name="Ma J."/>
        </authorList>
    </citation>
    <scope>NUCLEOTIDE SEQUENCE [LARGE SCALE GENOMIC DNA]</scope>
    <source>
        <strain evidence="10">CCUG 56401</strain>
    </source>
</reference>
<dbReference type="EMBL" id="JBHTIW010000006">
    <property type="protein sequence ID" value="MFD0920373.1"/>
    <property type="molecule type" value="Genomic_DNA"/>
</dbReference>
<feature type="transmembrane region" description="Helical" evidence="7">
    <location>
        <begin position="385"/>
        <end position="409"/>
    </location>
</feature>
<comment type="caution">
    <text evidence="9">The sequence shown here is derived from an EMBL/GenBank/DDBJ whole genome shotgun (WGS) entry which is preliminary data.</text>
</comment>
<dbReference type="Gene3D" id="1.20.810.10">
    <property type="entry name" value="Cytochrome Bc1 Complex, Chain C"/>
    <property type="match status" value="1"/>
</dbReference>
<evidence type="ECO:0000256" key="4">
    <source>
        <dbReference type="ARBA" id="ARBA00029351"/>
    </source>
</evidence>
<evidence type="ECO:0000259" key="8">
    <source>
        <dbReference type="PROSITE" id="PS51002"/>
    </source>
</evidence>
<comment type="cofactor">
    <cofactor evidence="1">
        <name>heme</name>
        <dbReference type="ChEBI" id="CHEBI:30413"/>
    </cofactor>
</comment>
<evidence type="ECO:0000256" key="3">
    <source>
        <dbReference type="ARBA" id="ARBA00016116"/>
    </source>
</evidence>
<organism evidence="9 10">
    <name type="scientific">Saccharopolyspora rosea</name>
    <dbReference type="NCBI Taxonomy" id="524884"/>
    <lineage>
        <taxon>Bacteria</taxon>
        <taxon>Bacillati</taxon>
        <taxon>Actinomycetota</taxon>
        <taxon>Actinomycetes</taxon>
        <taxon>Pseudonocardiales</taxon>
        <taxon>Pseudonocardiaceae</taxon>
        <taxon>Saccharopolyspora</taxon>
    </lineage>
</organism>
<feature type="transmembrane region" description="Helical" evidence="7">
    <location>
        <begin position="182"/>
        <end position="204"/>
    </location>
</feature>
<evidence type="ECO:0000256" key="5">
    <source>
        <dbReference type="ARBA" id="ARBA00029568"/>
    </source>
</evidence>
<dbReference type="RefSeq" id="WP_263247718.1">
    <property type="nucleotide sequence ID" value="NZ_BAABLT010000017.1"/>
</dbReference>
<dbReference type="Proteomes" id="UP001597018">
    <property type="component" value="Unassembled WGS sequence"/>
</dbReference>
<feature type="region of interest" description="Disordered" evidence="6">
    <location>
        <begin position="475"/>
        <end position="555"/>
    </location>
</feature>
<evidence type="ECO:0000256" key="7">
    <source>
        <dbReference type="SAM" id="Phobius"/>
    </source>
</evidence>
<dbReference type="PANTHER" id="PTHR19271">
    <property type="entry name" value="CYTOCHROME B"/>
    <property type="match status" value="1"/>
</dbReference>
<proteinExistence type="predicted"/>